<evidence type="ECO:0000256" key="8">
    <source>
        <dbReference type="ARBA" id="ARBA00023136"/>
    </source>
</evidence>
<comment type="similarity">
    <text evidence="9">Belongs to the binding-protein-dependent transport system permease family. LivHM subfamily.</text>
</comment>
<comment type="subcellular location">
    <subcellularLocation>
        <location evidence="1">Cell membrane</location>
        <topology evidence="1">Multi-pass membrane protein</topology>
    </subcellularLocation>
</comment>
<feature type="transmembrane region" description="Helical" evidence="10">
    <location>
        <begin position="263"/>
        <end position="283"/>
    </location>
</feature>
<dbReference type="GO" id="GO:0042941">
    <property type="term" value="P:D-alanine transmembrane transport"/>
    <property type="evidence" value="ECO:0007669"/>
    <property type="project" value="TreeGrafter"/>
</dbReference>
<feature type="transmembrane region" description="Helical" evidence="10">
    <location>
        <begin position="57"/>
        <end position="78"/>
    </location>
</feature>
<gene>
    <name evidence="11" type="ORF">EAS64_18475</name>
</gene>
<evidence type="ECO:0000256" key="7">
    <source>
        <dbReference type="ARBA" id="ARBA00022989"/>
    </source>
</evidence>
<evidence type="ECO:0000256" key="3">
    <source>
        <dbReference type="ARBA" id="ARBA00022475"/>
    </source>
</evidence>
<protein>
    <submittedName>
        <fullName evidence="11">Branched-chain amino acid ABC transporter permease</fullName>
    </submittedName>
</protein>
<comment type="caution">
    <text evidence="11">The sequence shown here is derived from an EMBL/GenBank/DDBJ whole genome shotgun (WGS) entry which is preliminary data.</text>
</comment>
<name>A0A6P2BZI3_9ACTN</name>
<keyword evidence="6" id="KW-0029">Amino-acid transport</keyword>
<evidence type="ECO:0000256" key="5">
    <source>
        <dbReference type="ARBA" id="ARBA00022692"/>
    </source>
</evidence>
<dbReference type="AlphaFoldDB" id="A0A6P2BZI3"/>
<feature type="transmembrane region" description="Helical" evidence="10">
    <location>
        <begin position="165"/>
        <end position="183"/>
    </location>
</feature>
<evidence type="ECO:0000313" key="12">
    <source>
        <dbReference type="Proteomes" id="UP000460272"/>
    </source>
</evidence>
<evidence type="ECO:0000256" key="1">
    <source>
        <dbReference type="ARBA" id="ARBA00004651"/>
    </source>
</evidence>
<evidence type="ECO:0000256" key="4">
    <source>
        <dbReference type="ARBA" id="ARBA00022519"/>
    </source>
</evidence>
<evidence type="ECO:0000256" key="9">
    <source>
        <dbReference type="ARBA" id="ARBA00037998"/>
    </source>
</evidence>
<evidence type="ECO:0000256" key="10">
    <source>
        <dbReference type="SAM" id="Phobius"/>
    </source>
</evidence>
<dbReference type="GO" id="GO:0015188">
    <property type="term" value="F:L-isoleucine transmembrane transporter activity"/>
    <property type="evidence" value="ECO:0007669"/>
    <property type="project" value="TreeGrafter"/>
</dbReference>
<dbReference type="Pfam" id="PF02653">
    <property type="entry name" value="BPD_transp_2"/>
    <property type="match status" value="1"/>
</dbReference>
<keyword evidence="3" id="KW-1003">Cell membrane</keyword>
<feature type="transmembrane region" description="Helical" evidence="10">
    <location>
        <begin position="118"/>
        <end position="138"/>
    </location>
</feature>
<accession>A0A6P2BZI3</accession>
<feature type="transmembrane region" description="Helical" evidence="10">
    <location>
        <begin position="212"/>
        <end position="232"/>
    </location>
</feature>
<keyword evidence="7 10" id="KW-1133">Transmembrane helix</keyword>
<evidence type="ECO:0000256" key="2">
    <source>
        <dbReference type="ARBA" id="ARBA00022448"/>
    </source>
</evidence>
<dbReference type="GO" id="GO:0015190">
    <property type="term" value="F:L-leucine transmembrane transporter activity"/>
    <property type="evidence" value="ECO:0007669"/>
    <property type="project" value="TreeGrafter"/>
</dbReference>
<dbReference type="OrthoDB" id="9807115at2"/>
<dbReference type="GO" id="GO:0005886">
    <property type="term" value="C:plasma membrane"/>
    <property type="evidence" value="ECO:0007669"/>
    <property type="project" value="UniProtKB-SubCell"/>
</dbReference>
<dbReference type="GO" id="GO:0015192">
    <property type="term" value="F:L-phenylalanine transmembrane transporter activity"/>
    <property type="evidence" value="ECO:0007669"/>
    <property type="project" value="TreeGrafter"/>
</dbReference>
<dbReference type="GO" id="GO:1903806">
    <property type="term" value="P:L-isoleucine import across plasma membrane"/>
    <property type="evidence" value="ECO:0007669"/>
    <property type="project" value="TreeGrafter"/>
</dbReference>
<reference evidence="11 12" key="1">
    <citation type="submission" date="2018-11" db="EMBL/GenBank/DDBJ databases">
        <title>Trebonia kvetii gen.nov., sp.nov., a novel acidophilic actinobacterium, and proposal of the new actinobacterial family Treboniaceae fam. nov.</title>
        <authorList>
            <person name="Rapoport D."/>
            <person name="Sagova-Mareckova M."/>
            <person name="Sedlacek I."/>
            <person name="Provaznik J."/>
            <person name="Kralova S."/>
            <person name="Pavlinic D."/>
            <person name="Benes V."/>
            <person name="Kopecky J."/>
        </authorList>
    </citation>
    <scope>NUCLEOTIDE SEQUENCE [LARGE SCALE GENOMIC DNA]</scope>
    <source>
        <strain evidence="11 12">15Tr583</strain>
    </source>
</reference>
<evidence type="ECO:0000313" key="11">
    <source>
        <dbReference type="EMBL" id="TVZ04358.1"/>
    </source>
</evidence>
<keyword evidence="12" id="KW-1185">Reference proteome</keyword>
<feature type="transmembrane region" description="Helical" evidence="10">
    <location>
        <begin position="84"/>
        <end position="106"/>
    </location>
</feature>
<dbReference type="PANTHER" id="PTHR11795:SF371">
    <property type="entry name" value="HIGH-AFFINITY BRANCHED-CHAIN AMINO ACID TRANSPORT SYSTEM PERMEASE PROTEIN LIVH"/>
    <property type="match status" value="1"/>
</dbReference>
<keyword evidence="2" id="KW-0813">Transport</keyword>
<dbReference type="PANTHER" id="PTHR11795">
    <property type="entry name" value="BRANCHED-CHAIN AMINO ACID TRANSPORT SYSTEM PERMEASE PROTEIN LIVH"/>
    <property type="match status" value="1"/>
</dbReference>
<dbReference type="InterPro" id="IPR001851">
    <property type="entry name" value="ABC_transp_permease"/>
</dbReference>
<dbReference type="InterPro" id="IPR052157">
    <property type="entry name" value="BCAA_transport_permease"/>
</dbReference>
<keyword evidence="5 10" id="KW-0812">Transmembrane</keyword>
<feature type="transmembrane region" description="Helical" evidence="10">
    <location>
        <begin position="27"/>
        <end position="50"/>
    </location>
</feature>
<sequence length="319" mass="33983">MGLQRRQAQLDHGREPSGECGHVVSQIVLSLGFGLVTASILALGAVGFTLQFGVTNLFNLAFGENMTVAMFVAYLAMVSLHWNMWWAMLAGGVAGSVLSLALSRLIYLPFLRRGTSQFAMVMVTVAVSFIIKNVLQMFSNGTYYSYQLPPEPSIRFLGMVFDQRQLIIIGLAVVALLGLHLMFKYTRLGKAMRATSDNGPLARSVGIPTERIIAAVWLISGLLAGLAGVALAIDLGSFQSTTGGSYLMLIVAAAVFGSVGEPYGAMAGALVIGIISEVAANYNPQLKDVVAFAILVLVLLLRPNGLRGGRVLMRAEVAV</sequence>
<organism evidence="11 12">
    <name type="scientific">Trebonia kvetii</name>
    <dbReference type="NCBI Taxonomy" id="2480626"/>
    <lineage>
        <taxon>Bacteria</taxon>
        <taxon>Bacillati</taxon>
        <taxon>Actinomycetota</taxon>
        <taxon>Actinomycetes</taxon>
        <taxon>Streptosporangiales</taxon>
        <taxon>Treboniaceae</taxon>
        <taxon>Trebonia</taxon>
    </lineage>
</organism>
<evidence type="ECO:0000256" key="6">
    <source>
        <dbReference type="ARBA" id="ARBA00022970"/>
    </source>
</evidence>
<keyword evidence="8 10" id="KW-0472">Membrane</keyword>
<proteinExistence type="inferred from homology"/>
<dbReference type="EMBL" id="RPFW01000003">
    <property type="protein sequence ID" value="TVZ04358.1"/>
    <property type="molecule type" value="Genomic_DNA"/>
</dbReference>
<dbReference type="GO" id="GO:0015808">
    <property type="term" value="P:L-alanine transport"/>
    <property type="evidence" value="ECO:0007669"/>
    <property type="project" value="TreeGrafter"/>
</dbReference>
<keyword evidence="4" id="KW-0997">Cell inner membrane</keyword>
<feature type="transmembrane region" description="Helical" evidence="10">
    <location>
        <begin position="289"/>
        <end position="306"/>
    </location>
</feature>
<dbReference type="GO" id="GO:0005304">
    <property type="term" value="F:L-valine transmembrane transporter activity"/>
    <property type="evidence" value="ECO:0007669"/>
    <property type="project" value="TreeGrafter"/>
</dbReference>
<dbReference type="CDD" id="cd06582">
    <property type="entry name" value="TM_PBP1_LivH_like"/>
    <property type="match status" value="1"/>
</dbReference>
<dbReference type="Proteomes" id="UP000460272">
    <property type="component" value="Unassembled WGS sequence"/>
</dbReference>